<dbReference type="GO" id="GO:0005524">
    <property type="term" value="F:ATP binding"/>
    <property type="evidence" value="ECO:0007669"/>
    <property type="project" value="UniProtKB-KW"/>
</dbReference>
<dbReference type="AlphaFoldDB" id="A0A438KQ65"/>
<evidence type="ECO:0000256" key="5">
    <source>
        <dbReference type="ARBA" id="ARBA00022614"/>
    </source>
</evidence>
<proteinExistence type="inferred from homology"/>
<evidence type="ECO:0000256" key="7">
    <source>
        <dbReference type="ARBA" id="ARBA00022692"/>
    </source>
</evidence>
<evidence type="ECO:0000256" key="13">
    <source>
        <dbReference type="ARBA" id="ARBA00022989"/>
    </source>
</evidence>
<dbReference type="PROSITE" id="PS51450">
    <property type="entry name" value="LRR"/>
    <property type="match status" value="1"/>
</dbReference>
<dbReference type="InterPro" id="IPR032675">
    <property type="entry name" value="LRR_dom_sf"/>
</dbReference>
<evidence type="ECO:0000259" key="20">
    <source>
        <dbReference type="Pfam" id="PF23598"/>
    </source>
</evidence>
<dbReference type="GO" id="GO:0004674">
    <property type="term" value="F:protein serine/threonine kinase activity"/>
    <property type="evidence" value="ECO:0007669"/>
    <property type="project" value="UniProtKB-KW"/>
</dbReference>
<keyword evidence="16" id="KW-0325">Glycoprotein</keyword>
<evidence type="ECO:0000256" key="8">
    <source>
        <dbReference type="ARBA" id="ARBA00022729"/>
    </source>
</evidence>
<evidence type="ECO:0000313" key="21">
    <source>
        <dbReference type="EMBL" id="RVX23336.1"/>
    </source>
</evidence>
<keyword evidence="14 19" id="KW-0472">Membrane</keyword>
<comment type="caution">
    <text evidence="21">The sequence shown here is derived from an EMBL/GenBank/DDBJ whole genome shotgun (WGS) entry which is preliminary data.</text>
</comment>
<dbReference type="GO" id="GO:0016020">
    <property type="term" value="C:membrane"/>
    <property type="evidence" value="ECO:0007669"/>
    <property type="project" value="UniProtKB-SubCell"/>
</dbReference>
<evidence type="ECO:0000256" key="2">
    <source>
        <dbReference type="ARBA" id="ARBA00009592"/>
    </source>
</evidence>
<keyword evidence="8" id="KW-0732">Signal</keyword>
<evidence type="ECO:0000256" key="17">
    <source>
        <dbReference type="ARBA" id="ARBA00047899"/>
    </source>
</evidence>
<comment type="catalytic activity">
    <reaction evidence="18">
        <text>L-seryl-[protein] + ATP = O-phospho-L-seryl-[protein] + ADP + H(+)</text>
        <dbReference type="Rhea" id="RHEA:17989"/>
        <dbReference type="Rhea" id="RHEA-COMP:9863"/>
        <dbReference type="Rhea" id="RHEA-COMP:11604"/>
        <dbReference type="ChEBI" id="CHEBI:15378"/>
        <dbReference type="ChEBI" id="CHEBI:29999"/>
        <dbReference type="ChEBI" id="CHEBI:30616"/>
        <dbReference type="ChEBI" id="CHEBI:83421"/>
        <dbReference type="ChEBI" id="CHEBI:456216"/>
        <dbReference type="EC" id="2.7.11.1"/>
    </reaction>
</comment>
<evidence type="ECO:0000256" key="18">
    <source>
        <dbReference type="ARBA" id="ARBA00048679"/>
    </source>
</evidence>
<evidence type="ECO:0000256" key="15">
    <source>
        <dbReference type="ARBA" id="ARBA00023170"/>
    </source>
</evidence>
<organism evidence="21 22">
    <name type="scientific">Vitis vinifera</name>
    <name type="common">Grape</name>
    <dbReference type="NCBI Taxonomy" id="29760"/>
    <lineage>
        <taxon>Eukaryota</taxon>
        <taxon>Viridiplantae</taxon>
        <taxon>Streptophyta</taxon>
        <taxon>Embryophyta</taxon>
        <taxon>Tracheophyta</taxon>
        <taxon>Spermatophyta</taxon>
        <taxon>Magnoliopsida</taxon>
        <taxon>eudicotyledons</taxon>
        <taxon>Gunneridae</taxon>
        <taxon>Pentapetalae</taxon>
        <taxon>rosids</taxon>
        <taxon>Vitales</taxon>
        <taxon>Vitaceae</taxon>
        <taxon>Viteae</taxon>
        <taxon>Vitis</taxon>
    </lineage>
</organism>
<dbReference type="InterPro" id="IPR003591">
    <property type="entry name" value="Leu-rich_rpt_typical-subtyp"/>
</dbReference>
<evidence type="ECO:0000256" key="10">
    <source>
        <dbReference type="ARBA" id="ARBA00022741"/>
    </source>
</evidence>
<keyword evidence="7 19" id="KW-0812">Transmembrane</keyword>
<feature type="domain" description="Disease resistance R13L4/SHOC-2-like LRR" evidence="20">
    <location>
        <begin position="50"/>
        <end position="138"/>
    </location>
</feature>
<feature type="transmembrane region" description="Helical" evidence="19">
    <location>
        <begin position="185"/>
        <end position="209"/>
    </location>
</feature>
<dbReference type="SMART" id="SM00369">
    <property type="entry name" value="LRR_TYP"/>
    <property type="match status" value="2"/>
</dbReference>
<dbReference type="PANTHER" id="PTHR48053:SF164">
    <property type="entry name" value="LEUCINE-RICH REPEAT-CONTAINING N-TERMINAL PLANT-TYPE DOMAIN-CONTAINING PROTEIN"/>
    <property type="match status" value="1"/>
</dbReference>
<dbReference type="PANTHER" id="PTHR48053">
    <property type="entry name" value="LEUCINE RICH REPEAT FAMILY PROTEIN, EXPRESSED"/>
    <property type="match status" value="1"/>
</dbReference>
<protein>
    <recommendedName>
        <fullName evidence="3">non-specific serine/threonine protein kinase</fullName>
        <ecNumber evidence="3">2.7.11.1</ecNumber>
    </recommendedName>
</protein>
<keyword evidence="15 21" id="KW-0675">Receptor</keyword>
<comment type="similarity">
    <text evidence="2">Belongs to the RLP family.</text>
</comment>
<dbReference type="EMBL" id="QGNW01000001">
    <property type="protein sequence ID" value="RVX23336.1"/>
    <property type="molecule type" value="Genomic_DNA"/>
</dbReference>
<evidence type="ECO:0000256" key="4">
    <source>
        <dbReference type="ARBA" id="ARBA00022527"/>
    </source>
</evidence>
<name>A0A438KQ65_VITVI</name>
<keyword evidence="9" id="KW-0677">Repeat</keyword>
<dbReference type="SUPFAM" id="SSF52058">
    <property type="entry name" value="L domain-like"/>
    <property type="match status" value="1"/>
</dbReference>
<evidence type="ECO:0000313" key="22">
    <source>
        <dbReference type="Proteomes" id="UP000288805"/>
    </source>
</evidence>
<sequence>MGEEGFEPPTLCILQGNDITGEMPKELGNLSNLTKLDLGNNRLMGEIPSTLGNLKKLQYFTLQGNGITGEIPKELGYLSNLTTLDLENNRLTGEIPSNLGNLKKLQFLILNQNNLTGTIPKSLSSIHQSLINLQLASNDLSGQIPEDLFQVPKYNFTGNRLNCGRNFQHLCASDNDSGGSHKPKIGLIVGIVGGLIGLLLFATVLCFLWKSSRRGYKREVYVDVAGKLLGKIAERGRGLVVWIRFRAKSSAMLLETVESCCKSIERCRFRKSWFKGDHDSKSRYRSLARRVPMHIGLGFFVQYRVICKIR</sequence>
<evidence type="ECO:0000256" key="16">
    <source>
        <dbReference type="ARBA" id="ARBA00023180"/>
    </source>
</evidence>
<evidence type="ECO:0000256" key="9">
    <source>
        <dbReference type="ARBA" id="ARBA00022737"/>
    </source>
</evidence>
<evidence type="ECO:0000256" key="19">
    <source>
        <dbReference type="SAM" id="Phobius"/>
    </source>
</evidence>
<evidence type="ECO:0000256" key="3">
    <source>
        <dbReference type="ARBA" id="ARBA00012513"/>
    </source>
</evidence>
<evidence type="ECO:0000256" key="12">
    <source>
        <dbReference type="ARBA" id="ARBA00022840"/>
    </source>
</evidence>
<dbReference type="SMART" id="SM00365">
    <property type="entry name" value="LRR_SD22"/>
    <property type="match status" value="3"/>
</dbReference>
<accession>A0A438KQ65</accession>
<keyword evidence="4" id="KW-0723">Serine/threonine-protein kinase</keyword>
<evidence type="ECO:0000256" key="11">
    <source>
        <dbReference type="ARBA" id="ARBA00022777"/>
    </source>
</evidence>
<keyword evidence="5" id="KW-0433">Leucine-rich repeat</keyword>
<comment type="catalytic activity">
    <reaction evidence="17">
        <text>L-threonyl-[protein] + ATP = O-phospho-L-threonyl-[protein] + ADP + H(+)</text>
        <dbReference type="Rhea" id="RHEA:46608"/>
        <dbReference type="Rhea" id="RHEA-COMP:11060"/>
        <dbReference type="Rhea" id="RHEA-COMP:11605"/>
        <dbReference type="ChEBI" id="CHEBI:15378"/>
        <dbReference type="ChEBI" id="CHEBI:30013"/>
        <dbReference type="ChEBI" id="CHEBI:30616"/>
        <dbReference type="ChEBI" id="CHEBI:61977"/>
        <dbReference type="ChEBI" id="CHEBI:456216"/>
        <dbReference type="EC" id="2.7.11.1"/>
    </reaction>
</comment>
<keyword evidence="13 19" id="KW-1133">Transmembrane helix</keyword>
<reference evidence="21 22" key="1">
    <citation type="journal article" date="2018" name="PLoS Genet.">
        <title>Population sequencing reveals clonal diversity and ancestral inbreeding in the grapevine cultivar Chardonnay.</title>
        <authorList>
            <person name="Roach M.J."/>
            <person name="Johnson D.L."/>
            <person name="Bohlmann J."/>
            <person name="van Vuuren H.J."/>
            <person name="Jones S.J."/>
            <person name="Pretorius I.S."/>
            <person name="Schmidt S.A."/>
            <person name="Borneman A.R."/>
        </authorList>
    </citation>
    <scope>NUCLEOTIDE SEQUENCE [LARGE SCALE GENOMIC DNA]</scope>
    <source>
        <strain evidence="22">cv. Chardonnay</strain>
        <tissue evidence="21">Leaf</tissue>
    </source>
</reference>
<keyword evidence="11 21" id="KW-0418">Kinase</keyword>
<dbReference type="Gene3D" id="3.80.10.10">
    <property type="entry name" value="Ribonuclease Inhibitor"/>
    <property type="match status" value="1"/>
</dbReference>
<dbReference type="InterPro" id="IPR055414">
    <property type="entry name" value="LRR_R13L4/SHOC2-like"/>
</dbReference>
<dbReference type="PRINTS" id="PR00019">
    <property type="entry name" value="LEURICHRPT"/>
</dbReference>
<dbReference type="FunFam" id="3.80.10.10:FF:000111">
    <property type="entry name" value="LRR receptor-like serine/threonine-protein kinase ERECTA"/>
    <property type="match status" value="1"/>
</dbReference>
<dbReference type="OrthoDB" id="1056777at2759"/>
<evidence type="ECO:0000256" key="1">
    <source>
        <dbReference type="ARBA" id="ARBA00004479"/>
    </source>
</evidence>
<dbReference type="Pfam" id="PF23598">
    <property type="entry name" value="LRR_14"/>
    <property type="match status" value="1"/>
</dbReference>
<dbReference type="InterPro" id="IPR001611">
    <property type="entry name" value="Leu-rich_rpt"/>
</dbReference>
<keyword evidence="6" id="KW-0808">Transferase</keyword>
<dbReference type="Proteomes" id="UP000288805">
    <property type="component" value="Unassembled WGS sequence"/>
</dbReference>
<comment type="subcellular location">
    <subcellularLocation>
        <location evidence="1">Membrane</location>
        <topology evidence="1">Single-pass type I membrane protein</topology>
    </subcellularLocation>
</comment>
<keyword evidence="10" id="KW-0547">Nucleotide-binding</keyword>
<evidence type="ECO:0000256" key="6">
    <source>
        <dbReference type="ARBA" id="ARBA00022679"/>
    </source>
</evidence>
<gene>
    <name evidence="21" type="primary">SERK4_5</name>
    <name evidence="21" type="ORF">CK203_000428</name>
</gene>
<dbReference type="EC" id="2.7.11.1" evidence="3"/>
<keyword evidence="12" id="KW-0067">ATP-binding</keyword>
<evidence type="ECO:0000256" key="14">
    <source>
        <dbReference type="ARBA" id="ARBA00023136"/>
    </source>
</evidence>
<dbReference type="InterPro" id="IPR051716">
    <property type="entry name" value="Plant_RL_S/T_kinase"/>
</dbReference>